<evidence type="ECO:0000313" key="2">
    <source>
        <dbReference type="Proteomes" id="UP000729402"/>
    </source>
</evidence>
<name>A0A8J5X6Z6_ZIZPA</name>
<evidence type="ECO:0000313" key="1">
    <source>
        <dbReference type="EMBL" id="KAG8098812.1"/>
    </source>
</evidence>
<gene>
    <name evidence="1" type="ORF">GUJ93_ZPchr0013g35213</name>
</gene>
<dbReference type="AlphaFoldDB" id="A0A8J5X6Z6"/>
<reference evidence="1" key="1">
    <citation type="journal article" date="2021" name="bioRxiv">
        <title>Whole Genome Assembly and Annotation of Northern Wild Rice, Zizania palustris L., Supports a Whole Genome Duplication in the Zizania Genus.</title>
        <authorList>
            <person name="Haas M."/>
            <person name="Kono T."/>
            <person name="Macchietto M."/>
            <person name="Millas R."/>
            <person name="McGilp L."/>
            <person name="Shao M."/>
            <person name="Duquette J."/>
            <person name="Hirsch C.N."/>
            <person name="Kimball J."/>
        </authorList>
    </citation>
    <scope>NUCLEOTIDE SEQUENCE</scope>
    <source>
        <tissue evidence="1">Fresh leaf tissue</tissue>
    </source>
</reference>
<keyword evidence="2" id="KW-1185">Reference proteome</keyword>
<organism evidence="1 2">
    <name type="scientific">Zizania palustris</name>
    <name type="common">Northern wild rice</name>
    <dbReference type="NCBI Taxonomy" id="103762"/>
    <lineage>
        <taxon>Eukaryota</taxon>
        <taxon>Viridiplantae</taxon>
        <taxon>Streptophyta</taxon>
        <taxon>Embryophyta</taxon>
        <taxon>Tracheophyta</taxon>
        <taxon>Spermatophyta</taxon>
        <taxon>Magnoliopsida</taxon>
        <taxon>Liliopsida</taxon>
        <taxon>Poales</taxon>
        <taxon>Poaceae</taxon>
        <taxon>BOP clade</taxon>
        <taxon>Oryzoideae</taxon>
        <taxon>Oryzeae</taxon>
        <taxon>Zizaniinae</taxon>
        <taxon>Zizania</taxon>
    </lineage>
</organism>
<dbReference type="Proteomes" id="UP000729402">
    <property type="component" value="Unassembled WGS sequence"/>
</dbReference>
<comment type="caution">
    <text evidence="1">The sequence shown here is derived from an EMBL/GenBank/DDBJ whole genome shotgun (WGS) entry which is preliminary data.</text>
</comment>
<accession>A0A8J5X6Z6</accession>
<proteinExistence type="predicted"/>
<sequence length="99" mass="11639">MSHSCTFSFQSLARRSQLPPLPPLLSHHPPPLLAFRWRAALRDISIRSAAREISGLLLPLEEQQQQWLRKAYRCRPTLRRSRLTHACFDKCIDKRYKES</sequence>
<dbReference type="EMBL" id="JAAALK010000079">
    <property type="protein sequence ID" value="KAG8098812.1"/>
    <property type="molecule type" value="Genomic_DNA"/>
</dbReference>
<protein>
    <submittedName>
        <fullName evidence="1">Uncharacterized protein</fullName>
    </submittedName>
</protein>
<reference evidence="1" key="2">
    <citation type="submission" date="2021-02" db="EMBL/GenBank/DDBJ databases">
        <authorList>
            <person name="Kimball J.A."/>
            <person name="Haas M.W."/>
            <person name="Macchietto M."/>
            <person name="Kono T."/>
            <person name="Duquette J."/>
            <person name="Shao M."/>
        </authorList>
    </citation>
    <scope>NUCLEOTIDE SEQUENCE</scope>
    <source>
        <tissue evidence="1">Fresh leaf tissue</tissue>
    </source>
</reference>